<dbReference type="AlphaFoldDB" id="A0A2N5EAU2"/>
<dbReference type="GO" id="GO:0006013">
    <property type="term" value="P:mannose metabolic process"/>
    <property type="evidence" value="ECO:0007669"/>
    <property type="project" value="InterPro"/>
</dbReference>
<feature type="domain" description="Glycoside hydrolase family 38 central" evidence="5">
    <location>
        <begin position="279"/>
        <end position="357"/>
    </location>
</feature>
<comment type="similarity">
    <text evidence="1">Belongs to the glycosyl hydrolase 38 family.</text>
</comment>
<proteinExistence type="inferred from homology"/>
<dbReference type="SMART" id="SM00872">
    <property type="entry name" value="Alpha-mann_mid"/>
    <property type="match status" value="1"/>
</dbReference>
<evidence type="ECO:0000313" key="6">
    <source>
        <dbReference type="EMBL" id="PLR39252.1"/>
    </source>
</evidence>
<reference evidence="6 7" key="1">
    <citation type="submission" date="2017-12" db="EMBL/GenBank/DDBJ databases">
        <title>Characterization of six clinical isolates of Enterochimera gen. nov., a novel genus of the Yersiniaciae family and the three species Enterochimera arupensis sp. nov., Enterochimera coloradensis sp. nov, and Enterochimera californica sp. nov.</title>
        <authorList>
            <person name="Rossi A."/>
            <person name="Fisher M."/>
        </authorList>
    </citation>
    <scope>NUCLEOTIDE SEQUENCE [LARGE SCALE GENOMIC DNA]</scope>
    <source>
        <strain evidence="7">2016-Iso4</strain>
    </source>
</reference>
<dbReference type="GO" id="GO:0046872">
    <property type="term" value="F:metal ion binding"/>
    <property type="evidence" value="ECO:0007669"/>
    <property type="project" value="UniProtKB-KW"/>
</dbReference>
<dbReference type="SUPFAM" id="SSF88713">
    <property type="entry name" value="Glycoside hydrolase/deacetylase"/>
    <property type="match status" value="1"/>
</dbReference>
<dbReference type="Gene3D" id="3.20.110.10">
    <property type="entry name" value="Glycoside hydrolase 38, N terminal domain"/>
    <property type="match status" value="1"/>
</dbReference>
<dbReference type="Pfam" id="PF07748">
    <property type="entry name" value="Glyco_hydro_38C"/>
    <property type="match status" value="1"/>
</dbReference>
<evidence type="ECO:0000256" key="4">
    <source>
        <dbReference type="ARBA" id="ARBA00023295"/>
    </source>
</evidence>
<evidence type="ECO:0000256" key="1">
    <source>
        <dbReference type="ARBA" id="ARBA00009792"/>
    </source>
</evidence>
<dbReference type="GO" id="GO:0009313">
    <property type="term" value="P:oligosaccharide catabolic process"/>
    <property type="evidence" value="ECO:0007669"/>
    <property type="project" value="TreeGrafter"/>
</dbReference>
<name>A0A2N5EAU2_9GAMM</name>
<keyword evidence="3" id="KW-0378">Hydrolase</keyword>
<keyword evidence="2" id="KW-0479">Metal-binding</keyword>
<evidence type="ECO:0000313" key="7">
    <source>
        <dbReference type="Proteomes" id="UP000234503"/>
    </source>
</evidence>
<gene>
    <name evidence="6" type="ORF">CYR32_03250</name>
</gene>
<dbReference type="InterPro" id="IPR028995">
    <property type="entry name" value="Glyco_hydro_57/38_cen_sf"/>
</dbReference>
<dbReference type="Pfam" id="PF09261">
    <property type="entry name" value="Alpha-mann_mid"/>
    <property type="match status" value="1"/>
</dbReference>
<dbReference type="GO" id="GO:0004559">
    <property type="term" value="F:alpha-mannosidase activity"/>
    <property type="evidence" value="ECO:0007669"/>
    <property type="project" value="InterPro"/>
</dbReference>
<dbReference type="InterPro" id="IPR011682">
    <property type="entry name" value="Glyco_hydro_38_C"/>
</dbReference>
<dbReference type="SUPFAM" id="SSF88688">
    <property type="entry name" value="Families 57/38 glycoside transferase middle domain"/>
    <property type="match status" value="1"/>
</dbReference>
<dbReference type="SUPFAM" id="SSF74650">
    <property type="entry name" value="Galactose mutarotase-like"/>
    <property type="match status" value="1"/>
</dbReference>
<dbReference type="Proteomes" id="UP000234503">
    <property type="component" value="Unassembled WGS sequence"/>
</dbReference>
<dbReference type="Pfam" id="PF01074">
    <property type="entry name" value="Glyco_hydro_38N"/>
    <property type="match status" value="1"/>
</dbReference>
<dbReference type="InterPro" id="IPR015341">
    <property type="entry name" value="Glyco_hydro_38_cen"/>
</dbReference>
<dbReference type="OrthoDB" id="9764050at2"/>
<keyword evidence="7" id="KW-1185">Reference proteome</keyword>
<dbReference type="GO" id="GO:0030246">
    <property type="term" value="F:carbohydrate binding"/>
    <property type="evidence" value="ECO:0007669"/>
    <property type="project" value="InterPro"/>
</dbReference>
<accession>A0A2N5EAU2</accession>
<dbReference type="InterPro" id="IPR011330">
    <property type="entry name" value="Glyco_hydro/deAcase_b/a-brl"/>
</dbReference>
<dbReference type="InterPro" id="IPR000602">
    <property type="entry name" value="Glyco_hydro_38_N"/>
</dbReference>
<evidence type="ECO:0000256" key="3">
    <source>
        <dbReference type="ARBA" id="ARBA00022801"/>
    </source>
</evidence>
<dbReference type="PANTHER" id="PTHR46017">
    <property type="entry name" value="ALPHA-MANNOSIDASE 2C1"/>
    <property type="match status" value="1"/>
</dbReference>
<protein>
    <submittedName>
        <fullName evidence="6">Alpha-mannosidase</fullName>
    </submittedName>
</protein>
<dbReference type="CDD" id="cd10815">
    <property type="entry name" value="GH38N_AMII_EcMngB_like"/>
    <property type="match status" value="1"/>
</dbReference>
<dbReference type="Gene3D" id="2.70.98.30">
    <property type="entry name" value="Golgi alpha-mannosidase II, domain 4"/>
    <property type="match status" value="1"/>
</dbReference>
<dbReference type="InterPro" id="IPR027291">
    <property type="entry name" value="Glyco_hydro_38_N_sf"/>
</dbReference>
<organism evidence="6 7">
    <name type="scientific">Chimaeribacter coloradensis</name>
    <dbReference type="NCBI Taxonomy" id="2060068"/>
    <lineage>
        <taxon>Bacteria</taxon>
        <taxon>Pseudomonadati</taxon>
        <taxon>Pseudomonadota</taxon>
        <taxon>Gammaproteobacteria</taxon>
        <taxon>Enterobacterales</taxon>
        <taxon>Yersiniaceae</taxon>
        <taxon>Chimaeribacter</taxon>
    </lineage>
</organism>
<dbReference type="InterPro" id="IPR037094">
    <property type="entry name" value="Glyco_hydro_38_cen_sf"/>
</dbReference>
<comment type="caution">
    <text evidence="6">The sequence shown here is derived from an EMBL/GenBank/DDBJ whole genome shotgun (WGS) entry which is preliminary data.</text>
</comment>
<keyword evidence="4" id="KW-0326">Glycosidase</keyword>
<dbReference type="EMBL" id="PJZH01000002">
    <property type="protein sequence ID" value="PLR39252.1"/>
    <property type="molecule type" value="Genomic_DNA"/>
</dbReference>
<evidence type="ECO:0000256" key="2">
    <source>
        <dbReference type="ARBA" id="ARBA00022723"/>
    </source>
</evidence>
<dbReference type="Gene3D" id="1.20.1270.50">
    <property type="entry name" value="Glycoside hydrolase family 38, central domain"/>
    <property type="match status" value="1"/>
</dbReference>
<dbReference type="PANTHER" id="PTHR46017:SF2">
    <property type="entry name" value="MANNOSYLGLYCERATE HYDROLASE"/>
    <property type="match status" value="1"/>
</dbReference>
<sequence>MAKKEVYVVPHSHWDAEWYFTCEDSHILLIENMDYLIALLENDPTFPSYTFDGLASVLDDYLAVRPENAARLEALITRRRLLAGPWYTQCDTLLIRTESLIRNLLYGTRLAGRFGHSMNIGYLPDVFGQHAWLPAFFTDLGIQYCVVQRGIYTDQLQGDLNFYWRAPNQKTIATHYLYFGYGPGKFLSAQPDYLEQRLLPILDQLAAMSQRTPNLLLPAGGDQVLANADFPATVAALNQCQTAYHFTLADYETYMAETWADTDFPHVIDGELVACQKSRIHRTCHSTRYDIKRQNWETEHLLLDQLEPLAALASLYGITCPPRLMSRLWKTLFAAHAHNGIEATNADPVNHDIKQRLISVERSALSLINLLKKKLSHQVTRQLGRENILMVFNNTPHPLDPLVSAVVFTRSPHFTLRHHGEPVACTLLRQDAIDGGKKVIVTAQGEKLEPAENYYRSEILFTPFRTPGLGYQAYDLEEQHPEEHGGAAGSAPAPLVTTQATRIENRHFRVTLQNGTLSLENLRLNQRIDNLLTFVDEGDDGDEFDFSPLESESPLRFHHFRLIATETGPLISRMTLESVLLLPEAIARRTANQRDQPVTLRTLIQLRHDEPMVRIQHELVNSVTGHRLRVQVNTPVVRPASSYADQGYAILRRETAGRYLPGWREAGFVEKPVPIHTLENVVYVKDRRCLFGIITRGIKEYEVLPEENSIALTLFRSVGLLGKDDTLWRPGRASGINNKVVHTPDALMRQKMTFDYALIFEDAGMDEAAVYHAVNRYRGHHLTYQVQHLNTFEERLERFAIPLPDRPAPAAAMKLAIDNPRVMMSMCKPGPDNALIIRVFNPTDAPETFTVISDGGHQISRLSLNETPQETLTGAIALAGKAYLTLAIYLSGPH</sequence>
<evidence type="ECO:0000259" key="5">
    <source>
        <dbReference type="SMART" id="SM00872"/>
    </source>
</evidence>
<dbReference type="RefSeq" id="WP_101822539.1">
    <property type="nucleotide sequence ID" value="NZ_PJZH01000002.1"/>
</dbReference>
<dbReference type="InterPro" id="IPR011013">
    <property type="entry name" value="Gal_mutarotase_sf_dom"/>
</dbReference>